<dbReference type="EMBL" id="OCNE01000002">
    <property type="protein sequence ID" value="SOD60155.1"/>
    <property type="molecule type" value="Genomic_DNA"/>
</dbReference>
<dbReference type="OrthoDB" id="262125at2"/>
<dbReference type="RefSeq" id="WP_097229477.1">
    <property type="nucleotide sequence ID" value="NZ_OCNE01000002.1"/>
</dbReference>
<dbReference type="AlphaFoldDB" id="A0A286DN80"/>
<reference evidence="2 3" key="1">
    <citation type="submission" date="2017-09" db="EMBL/GenBank/DDBJ databases">
        <authorList>
            <person name="Ehlers B."/>
            <person name="Leendertz F.H."/>
        </authorList>
    </citation>
    <scope>NUCLEOTIDE SEQUENCE [LARGE SCALE GENOMIC DNA]</scope>
    <source>
        <strain evidence="2 3">CGMCC 4.7095</strain>
    </source>
</reference>
<protein>
    <submittedName>
        <fullName evidence="2">Uncharacterized protein</fullName>
    </submittedName>
</protein>
<feature type="compositionally biased region" description="Pro residues" evidence="1">
    <location>
        <begin position="429"/>
        <end position="438"/>
    </location>
</feature>
<accession>A0A286DN80</accession>
<organism evidence="2 3">
    <name type="scientific">Streptomyces zhaozhouensis</name>
    <dbReference type="NCBI Taxonomy" id="1300267"/>
    <lineage>
        <taxon>Bacteria</taxon>
        <taxon>Bacillati</taxon>
        <taxon>Actinomycetota</taxon>
        <taxon>Actinomycetes</taxon>
        <taxon>Kitasatosporales</taxon>
        <taxon>Streptomycetaceae</taxon>
        <taxon>Streptomyces</taxon>
    </lineage>
</organism>
<evidence type="ECO:0000313" key="3">
    <source>
        <dbReference type="Proteomes" id="UP000219072"/>
    </source>
</evidence>
<feature type="region of interest" description="Disordered" evidence="1">
    <location>
        <begin position="367"/>
        <end position="494"/>
    </location>
</feature>
<sequence>MMGQAQGPGPLTIAADGSYAARLVARGQGGWCPERWTLDSPEPYAVLLPAAQPEERDSPLVPLADGRVLIGRRTEGRYHFSLLYPSTPDTGELALGAVECERLTLLPPAPDGARVYALAPQPGEGGGTALWLVCGGAFGPELVTVIAGGCSGGAWLDGAGRLLAVNRVDASGRTRAVTVDVEHGGEPTELLRIAEDSDDRLLLADHDSGLLLVLSDAPGSERIGWGVLGSHRPVRFPESLHQPGVRMAPFAVQPGQVLMPEQCGVALRMTTADAEWVAVWRPQQRELSHLAAPAGWLAGTGRLTVHGDLLLPYVTPQVPCGVATVPVPLAPGPVRVPAPAPAPVPVPVETVPETAAETTAETVATTGTATAPAPVHAPAPEPARAPGNAPEPEPGPEPVERAVEAEPLHEPAPGNESHAPATPREDVPPRPAPQPEPAPGATEFAPSGDDAEEADAPPPRIEATGPAAPPVETSAPTGVTRPVPLQEAPLARTR</sequence>
<proteinExistence type="predicted"/>
<gene>
    <name evidence="2" type="ORF">SAMN06297387_10233</name>
</gene>
<keyword evidence="3" id="KW-1185">Reference proteome</keyword>
<dbReference type="Proteomes" id="UP000219072">
    <property type="component" value="Unassembled WGS sequence"/>
</dbReference>
<feature type="compositionally biased region" description="Pro residues" evidence="1">
    <location>
        <begin position="375"/>
        <end position="397"/>
    </location>
</feature>
<name>A0A286DN80_9ACTN</name>
<evidence type="ECO:0000313" key="2">
    <source>
        <dbReference type="EMBL" id="SOD60155.1"/>
    </source>
</evidence>
<evidence type="ECO:0000256" key="1">
    <source>
        <dbReference type="SAM" id="MobiDB-lite"/>
    </source>
</evidence>
<feature type="compositionally biased region" description="Basic and acidic residues" evidence="1">
    <location>
        <begin position="398"/>
        <end position="409"/>
    </location>
</feature>